<dbReference type="InterPro" id="IPR047057">
    <property type="entry name" value="MerR_fam"/>
</dbReference>
<feature type="domain" description="HTH merR-type" evidence="5">
    <location>
        <begin position="5"/>
        <end position="73"/>
    </location>
</feature>
<evidence type="ECO:0000256" key="1">
    <source>
        <dbReference type="ARBA" id="ARBA00022491"/>
    </source>
</evidence>
<dbReference type="Gene3D" id="1.10.1660.10">
    <property type="match status" value="1"/>
</dbReference>
<dbReference type="AlphaFoldDB" id="A0AA46TIW2"/>
<dbReference type="RefSeq" id="WP_271634789.1">
    <property type="nucleotide sequence ID" value="NZ_CP094970.1"/>
</dbReference>
<evidence type="ECO:0000256" key="2">
    <source>
        <dbReference type="ARBA" id="ARBA00023015"/>
    </source>
</evidence>
<evidence type="ECO:0000313" key="7">
    <source>
        <dbReference type="Proteomes" id="UP001164390"/>
    </source>
</evidence>
<keyword evidence="7" id="KW-1185">Reference proteome</keyword>
<dbReference type="InterPro" id="IPR000551">
    <property type="entry name" value="MerR-type_HTH_dom"/>
</dbReference>
<dbReference type="InterPro" id="IPR009061">
    <property type="entry name" value="DNA-bd_dom_put_sf"/>
</dbReference>
<sequence length="238" mass="26514">MPDESFTIEVLARRTGMTVRALRSWNSKGLLQPPEIKRRTGYYTDRHVRRVEHVRALIGEGYNLGVIARMLATADDEGSVVAFAQAVVSSHGDRDQELVVTPDDIAAPWHGAIPDHFVDDLVALGLLEPIGGGRFRVASPRLFRITERLAAEGIPAPAVLEVTRALSVESDRIARAYLDLFVRHVWGGWDDALDTERDWDALRERMLRLRELSGEATSAMVALQLDRLTESHIAEVSD</sequence>
<evidence type="ECO:0000313" key="6">
    <source>
        <dbReference type="EMBL" id="UYM05943.1"/>
    </source>
</evidence>
<name>A0AA46TIW2_9ACTN</name>
<evidence type="ECO:0000256" key="4">
    <source>
        <dbReference type="ARBA" id="ARBA00023163"/>
    </source>
</evidence>
<keyword evidence="2" id="KW-0805">Transcription regulation</keyword>
<dbReference type="Pfam" id="PF13411">
    <property type="entry name" value="MerR_1"/>
    <property type="match status" value="1"/>
</dbReference>
<organism evidence="6 7">
    <name type="scientific">Solicola gregarius</name>
    <dbReference type="NCBI Taxonomy" id="2908642"/>
    <lineage>
        <taxon>Bacteria</taxon>
        <taxon>Bacillati</taxon>
        <taxon>Actinomycetota</taxon>
        <taxon>Actinomycetes</taxon>
        <taxon>Propionibacteriales</taxon>
        <taxon>Nocardioidaceae</taxon>
        <taxon>Solicola</taxon>
    </lineage>
</organism>
<keyword evidence="1" id="KW-0678">Repressor</keyword>
<gene>
    <name evidence="6" type="ORF">L0C25_02390</name>
</gene>
<keyword evidence="3" id="KW-0238">DNA-binding</keyword>
<reference evidence="6" key="1">
    <citation type="submission" date="2022-01" db="EMBL/GenBank/DDBJ databases">
        <title>Nocardioidaceae gen. sp. A5X3R13.</title>
        <authorList>
            <person name="Lopez Marin M.A."/>
            <person name="Uhlik O."/>
        </authorList>
    </citation>
    <scope>NUCLEOTIDE SEQUENCE</scope>
    <source>
        <strain evidence="6">A5X3R13</strain>
    </source>
</reference>
<dbReference type="PROSITE" id="PS50937">
    <property type="entry name" value="HTH_MERR_2"/>
    <property type="match status" value="1"/>
</dbReference>
<dbReference type="SUPFAM" id="SSF46955">
    <property type="entry name" value="Putative DNA-binding domain"/>
    <property type="match status" value="1"/>
</dbReference>
<dbReference type="EMBL" id="CP094970">
    <property type="protein sequence ID" value="UYM05943.1"/>
    <property type="molecule type" value="Genomic_DNA"/>
</dbReference>
<proteinExistence type="predicted"/>
<dbReference type="Proteomes" id="UP001164390">
    <property type="component" value="Chromosome"/>
</dbReference>
<protein>
    <submittedName>
        <fullName evidence="6">MerR family transcriptional regulator</fullName>
    </submittedName>
</protein>
<dbReference type="GO" id="GO:0003677">
    <property type="term" value="F:DNA binding"/>
    <property type="evidence" value="ECO:0007669"/>
    <property type="project" value="UniProtKB-KW"/>
</dbReference>
<dbReference type="SMART" id="SM00422">
    <property type="entry name" value="HTH_MERR"/>
    <property type="match status" value="1"/>
</dbReference>
<keyword evidence="4" id="KW-0804">Transcription</keyword>
<accession>A0AA46TIW2</accession>
<dbReference type="PANTHER" id="PTHR30204">
    <property type="entry name" value="REDOX-CYCLING DRUG-SENSING TRANSCRIPTIONAL ACTIVATOR SOXR"/>
    <property type="match status" value="1"/>
</dbReference>
<dbReference type="KEGG" id="sgrg:L0C25_02390"/>
<evidence type="ECO:0000259" key="5">
    <source>
        <dbReference type="PROSITE" id="PS50937"/>
    </source>
</evidence>
<dbReference type="GO" id="GO:0003700">
    <property type="term" value="F:DNA-binding transcription factor activity"/>
    <property type="evidence" value="ECO:0007669"/>
    <property type="project" value="InterPro"/>
</dbReference>
<evidence type="ECO:0000256" key="3">
    <source>
        <dbReference type="ARBA" id="ARBA00023125"/>
    </source>
</evidence>
<dbReference type="PANTHER" id="PTHR30204:SF69">
    <property type="entry name" value="MERR-FAMILY TRANSCRIPTIONAL REGULATOR"/>
    <property type="match status" value="1"/>
</dbReference>